<feature type="domain" description="Histidine kinase" evidence="5">
    <location>
        <begin position="1"/>
        <end position="175"/>
    </location>
</feature>
<dbReference type="InterPro" id="IPR036890">
    <property type="entry name" value="HATPase_C_sf"/>
</dbReference>
<dbReference type="PROSITE" id="PS50109">
    <property type="entry name" value="HIS_KIN"/>
    <property type="match status" value="1"/>
</dbReference>
<proteinExistence type="predicted"/>
<dbReference type="EC" id="2.7.13.3" evidence="2"/>
<keyword evidence="3" id="KW-0808">Transferase</keyword>
<dbReference type="InterPro" id="IPR003594">
    <property type="entry name" value="HATPase_dom"/>
</dbReference>
<dbReference type="SMART" id="SM00387">
    <property type="entry name" value="HATPase_c"/>
    <property type="match status" value="1"/>
</dbReference>
<dbReference type="GO" id="GO:0009927">
    <property type="term" value="F:histidine phosphotransfer kinase activity"/>
    <property type="evidence" value="ECO:0007669"/>
    <property type="project" value="TreeGrafter"/>
</dbReference>
<evidence type="ECO:0000313" key="6">
    <source>
        <dbReference type="EMBL" id="TWI62653.1"/>
    </source>
</evidence>
<name>A0A562R1F1_9BURK</name>
<dbReference type="InterPro" id="IPR005467">
    <property type="entry name" value="His_kinase_dom"/>
</dbReference>
<evidence type="ECO:0000256" key="3">
    <source>
        <dbReference type="ARBA" id="ARBA00022679"/>
    </source>
</evidence>
<organism evidence="6 7">
    <name type="scientific">Pseudoduganella lurida</name>
    <dbReference type="NCBI Taxonomy" id="1036180"/>
    <lineage>
        <taxon>Bacteria</taxon>
        <taxon>Pseudomonadati</taxon>
        <taxon>Pseudomonadota</taxon>
        <taxon>Betaproteobacteria</taxon>
        <taxon>Burkholderiales</taxon>
        <taxon>Oxalobacteraceae</taxon>
        <taxon>Telluria group</taxon>
        <taxon>Pseudoduganella</taxon>
    </lineage>
</organism>
<gene>
    <name evidence="6" type="ORF">IP91_04175</name>
</gene>
<dbReference type="AlphaFoldDB" id="A0A562R1F1"/>
<reference evidence="6 7" key="1">
    <citation type="journal article" date="2015" name="Stand. Genomic Sci.">
        <title>Genomic Encyclopedia of Bacterial and Archaeal Type Strains, Phase III: the genomes of soil and plant-associated and newly described type strains.</title>
        <authorList>
            <person name="Whitman W.B."/>
            <person name="Woyke T."/>
            <person name="Klenk H.P."/>
            <person name="Zhou Y."/>
            <person name="Lilburn T.G."/>
            <person name="Beck B.J."/>
            <person name="De Vos P."/>
            <person name="Vandamme P."/>
            <person name="Eisen J.A."/>
            <person name="Garrity G."/>
            <person name="Hugenholtz P."/>
            <person name="Kyrpides N.C."/>
        </authorList>
    </citation>
    <scope>NUCLEOTIDE SEQUENCE [LARGE SCALE GENOMIC DNA]</scope>
    <source>
        <strain evidence="6 7">CGMCC 1.10822</strain>
    </source>
</reference>
<evidence type="ECO:0000256" key="1">
    <source>
        <dbReference type="ARBA" id="ARBA00000085"/>
    </source>
</evidence>
<dbReference type="RefSeq" id="WP_145651548.1">
    <property type="nucleotide sequence ID" value="NZ_VLLB01000008.1"/>
</dbReference>
<dbReference type="OrthoDB" id="9768069at2"/>
<dbReference type="InterPro" id="IPR004358">
    <property type="entry name" value="Sig_transdc_His_kin-like_C"/>
</dbReference>
<sequence>MSRLTEDLLDVSRFTRGAIALASDAVDLPSVVGEAAELVDQLVQKKNQSVRWLHADAATVTGDRTRLVQVFANLLGNASRYSGNGKEIGIAITVAGTDVLVDVVDDGIGMEPDRIASLFDFYAQASQSTDGRQAGLGLGLALVKSLVTAHGGTVGAHSAGPGTGSVFSVRLPLAGQGTPPLQA</sequence>
<dbReference type="PANTHER" id="PTHR43047:SF72">
    <property type="entry name" value="OSMOSENSING HISTIDINE PROTEIN KINASE SLN1"/>
    <property type="match status" value="1"/>
</dbReference>
<comment type="caution">
    <text evidence="6">The sequence shown here is derived from an EMBL/GenBank/DDBJ whole genome shotgun (WGS) entry which is preliminary data.</text>
</comment>
<dbReference type="PANTHER" id="PTHR43047">
    <property type="entry name" value="TWO-COMPONENT HISTIDINE PROTEIN KINASE"/>
    <property type="match status" value="1"/>
</dbReference>
<protein>
    <recommendedName>
        <fullName evidence="2">histidine kinase</fullName>
        <ecNumber evidence="2">2.7.13.3</ecNumber>
    </recommendedName>
</protein>
<keyword evidence="7" id="KW-1185">Reference proteome</keyword>
<evidence type="ECO:0000256" key="4">
    <source>
        <dbReference type="ARBA" id="ARBA00022777"/>
    </source>
</evidence>
<dbReference type="PRINTS" id="PR00344">
    <property type="entry name" value="BCTRLSENSOR"/>
</dbReference>
<evidence type="ECO:0000313" key="7">
    <source>
        <dbReference type="Proteomes" id="UP000318431"/>
    </source>
</evidence>
<dbReference type="Pfam" id="PF02518">
    <property type="entry name" value="HATPase_c"/>
    <property type="match status" value="1"/>
</dbReference>
<dbReference type="EMBL" id="VLLB01000008">
    <property type="protein sequence ID" value="TWI62653.1"/>
    <property type="molecule type" value="Genomic_DNA"/>
</dbReference>
<keyword evidence="4 6" id="KW-0418">Kinase</keyword>
<dbReference type="GO" id="GO:0005886">
    <property type="term" value="C:plasma membrane"/>
    <property type="evidence" value="ECO:0007669"/>
    <property type="project" value="TreeGrafter"/>
</dbReference>
<dbReference type="Proteomes" id="UP000318431">
    <property type="component" value="Unassembled WGS sequence"/>
</dbReference>
<accession>A0A562R1F1</accession>
<evidence type="ECO:0000256" key="2">
    <source>
        <dbReference type="ARBA" id="ARBA00012438"/>
    </source>
</evidence>
<comment type="catalytic activity">
    <reaction evidence="1">
        <text>ATP + protein L-histidine = ADP + protein N-phospho-L-histidine.</text>
        <dbReference type="EC" id="2.7.13.3"/>
    </reaction>
</comment>
<evidence type="ECO:0000259" key="5">
    <source>
        <dbReference type="PROSITE" id="PS50109"/>
    </source>
</evidence>
<dbReference type="GO" id="GO:0000155">
    <property type="term" value="F:phosphorelay sensor kinase activity"/>
    <property type="evidence" value="ECO:0007669"/>
    <property type="project" value="TreeGrafter"/>
</dbReference>
<dbReference type="SUPFAM" id="SSF55874">
    <property type="entry name" value="ATPase domain of HSP90 chaperone/DNA topoisomerase II/histidine kinase"/>
    <property type="match status" value="1"/>
</dbReference>
<dbReference type="Gene3D" id="3.30.565.10">
    <property type="entry name" value="Histidine kinase-like ATPase, C-terminal domain"/>
    <property type="match status" value="1"/>
</dbReference>